<dbReference type="EMBL" id="CP006873">
    <property type="protein sequence ID" value="AID37407.1"/>
    <property type="molecule type" value="Genomic_DNA"/>
</dbReference>
<dbReference type="HAMAP" id="MF_01209">
    <property type="entry name" value="CPSase_S_chain"/>
    <property type="match status" value="1"/>
</dbReference>
<dbReference type="InterPro" id="IPR002474">
    <property type="entry name" value="CarbamoylP_synth_ssu_N"/>
</dbReference>
<evidence type="ECO:0000256" key="5">
    <source>
        <dbReference type="ARBA" id="ARBA00022840"/>
    </source>
</evidence>
<feature type="active site" description="Nucleophile" evidence="8">
    <location>
        <position position="248"/>
    </location>
</feature>
<comment type="catalytic activity">
    <reaction evidence="8">
        <text>L-glutamine + H2O = L-glutamate + NH4(+)</text>
        <dbReference type="Rhea" id="RHEA:15889"/>
        <dbReference type="ChEBI" id="CHEBI:15377"/>
        <dbReference type="ChEBI" id="CHEBI:28938"/>
        <dbReference type="ChEBI" id="CHEBI:29985"/>
        <dbReference type="ChEBI" id="CHEBI:58359"/>
    </reaction>
</comment>
<evidence type="ECO:0000256" key="3">
    <source>
        <dbReference type="ARBA" id="ARBA00022598"/>
    </source>
</evidence>
<dbReference type="PANTHER" id="PTHR43418">
    <property type="entry name" value="MULTIFUNCTIONAL TRYPTOPHAN BIOSYNTHESIS PROTEIN-RELATED"/>
    <property type="match status" value="1"/>
</dbReference>
<dbReference type="CDD" id="cd01744">
    <property type="entry name" value="GATase1_CPSase"/>
    <property type="match status" value="1"/>
</dbReference>
<comment type="similarity">
    <text evidence="2 8">Belongs to the CarA family.</text>
</comment>
<accession>A0A068DQA8</accession>
<feature type="binding site" evidence="8">
    <location>
        <position position="292"/>
    </location>
    <ligand>
        <name>L-glutamine</name>
        <dbReference type="ChEBI" id="CHEBI:58359"/>
    </ligand>
</feature>
<feature type="binding site" evidence="8">
    <location>
        <position position="290"/>
    </location>
    <ligand>
        <name>L-glutamine</name>
        <dbReference type="ChEBI" id="CHEBI:58359"/>
    </ligand>
</feature>
<evidence type="ECO:0000256" key="4">
    <source>
        <dbReference type="ARBA" id="ARBA00022741"/>
    </source>
</evidence>
<keyword evidence="4 8" id="KW-0547">Nucleotide-binding</keyword>
<feature type="binding site" evidence="8">
    <location>
        <position position="252"/>
    </location>
    <ligand>
        <name>L-glutamine</name>
        <dbReference type="ChEBI" id="CHEBI:58359"/>
    </ligand>
</feature>
<dbReference type="NCBIfam" id="NF009475">
    <property type="entry name" value="PRK12838.1"/>
    <property type="match status" value="1"/>
</dbReference>
<dbReference type="InterPro" id="IPR036480">
    <property type="entry name" value="CarbP_synth_ssu_N_sf"/>
</dbReference>
<dbReference type="OrthoDB" id="9804328at2"/>
<keyword evidence="8" id="KW-0055">Arginine biosynthesis</keyword>
<keyword evidence="5 8" id="KW-0067">ATP-binding</keyword>
<keyword evidence="11" id="KW-1185">Reference proteome</keyword>
<keyword evidence="8" id="KW-0028">Amino-acid biosynthesis</keyword>
<comment type="pathway">
    <text evidence="8">Pyrimidine metabolism; UMP biosynthesis via de novo pathway; (S)-dihydroorotate from bicarbonate: step 1/3.</text>
</comment>
<reference evidence="10 11" key="1">
    <citation type="journal article" date="2014" name="Genome Biol. Evol.">
        <title>Genome sequence of "Candidatus Walczuchella monophlebidarum" the flavobacterial endosymbiont of Llaveia axin axin (Hemiptera: Coccoidea: Monophlebidae).</title>
        <authorList>
            <person name="Rosas-Perez T."/>
            <person name="Rosenblueth M."/>
            <person name="Rincon-Rosales R."/>
            <person name="Mora J."/>
            <person name="Martinez-Romero E."/>
        </authorList>
    </citation>
    <scope>NUCLEOTIDE SEQUENCE [LARGE SCALE GENOMIC DNA]</scope>
    <source>
        <strain evidence="10">FNIIJ</strain>
    </source>
</reference>
<dbReference type="PRINTS" id="PR00099">
    <property type="entry name" value="CPSGATASE"/>
</dbReference>
<proteinExistence type="inferred from homology"/>
<dbReference type="SUPFAM" id="SSF52317">
    <property type="entry name" value="Class I glutamine amidotransferase-like"/>
    <property type="match status" value="1"/>
</dbReference>
<feature type="domain" description="Carbamoyl-phosphate synthase small subunit N-terminal" evidence="9">
    <location>
        <begin position="4"/>
        <end position="141"/>
    </location>
</feature>
<evidence type="ECO:0000256" key="2">
    <source>
        <dbReference type="ARBA" id="ARBA00007800"/>
    </source>
</evidence>
<dbReference type="Pfam" id="PF00988">
    <property type="entry name" value="CPSase_sm_chain"/>
    <property type="match status" value="1"/>
</dbReference>
<organism evidence="10 11">
    <name type="scientific">Candidatus Walczuchella monophlebidarum</name>
    <dbReference type="NCBI Taxonomy" id="1415657"/>
    <lineage>
        <taxon>Bacteria</taxon>
        <taxon>Pseudomonadati</taxon>
        <taxon>Bacteroidota</taxon>
        <taxon>Flavobacteriia</taxon>
        <taxon>Flavobacteriales</taxon>
        <taxon>Candidatus Walczuchella</taxon>
    </lineage>
</organism>
<feature type="binding site" evidence="8">
    <location>
        <position position="293"/>
    </location>
    <ligand>
        <name>L-glutamine</name>
        <dbReference type="ChEBI" id="CHEBI:58359"/>
    </ligand>
</feature>
<dbReference type="GO" id="GO:0004088">
    <property type="term" value="F:carbamoyl-phosphate synthase (glutamine-hydrolyzing) activity"/>
    <property type="evidence" value="ECO:0007669"/>
    <property type="project" value="UniProtKB-UniRule"/>
</dbReference>
<dbReference type="GO" id="GO:0006526">
    <property type="term" value="P:L-arginine biosynthetic process"/>
    <property type="evidence" value="ECO:0007669"/>
    <property type="project" value="UniProtKB-UniRule"/>
</dbReference>
<dbReference type="InterPro" id="IPR035686">
    <property type="entry name" value="CPSase_GATase1"/>
</dbReference>
<dbReference type="GO" id="GO:0006541">
    <property type="term" value="P:glutamine metabolic process"/>
    <property type="evidence" value="ECO:0007669"/>
    <property type="project" value="InterPro"/>
</dbReference>
<dbReference type="HOGENOM" id="CLU_035901_1_1_10"/>
<dbReference type="Pfam" id="PF00117">
    <property type="entry name" value="GATase"/>
    <property type="match status" value="1"/>
</dbReference>
<dbReference type="Gene3D" id="3.50.30.20">
    <property type="entry name" value="Carbamoyl-phosphate synthase small subunit, N-terminal domain"/>
    <property type="match status" value="1"/>
</dbReference>
<dbReference type="GO" id="GO:0044205">
    <property type="term" value="P:'de novo' UMP biosynthetic process"/>
    <property type="evidence" value="ECO:0007669"/>
    <property type="project" value="UniProtKB-UniRule"/>
</dbReference>
<evidence type="ECO:0000313" key="10">
    <source>
        <dbReference type="EMBL" id="AID37407.1"/>
    </source>
</evidence>
<comment type="catalytic activity">
    <reaction evidence="7 8">
        <text>hydrogencarbonate + L-glutamine + 2 ATP + H2O = carbamoyl phosphate + L-glutamate + 2 ADP + phosphate + 2 H(+)</text>
        <dbReference type="Rhea" id="RHEA:18633"/>
        <dbReference type="ChEBI" id="CHEBI:15377"/>
        <dbReference type="ChEBI" id="CHEBI:15378"/>
        <dbReference type="ChEBI" id="CHEBI:17544"/>
        <dbReference type="ChEBI" id="CHEBI:29985"/>
        <dbReference type="ChEBI" id="CHEBI:30616"/>
        <dbReference type="ChEBI" id="CHEBI:43474"/>
        <dbReference type="ChEBI" id="CHEBI:58228"/>
        <dbReference type="ChEBI" id="CHEBI:58359"/>
        <dbReference type="ChEBI" id="CHEBI:456216"/>
        <dbReference type="EC" id="6.3.5.5"/>
    </reaction>
</comment>
<dbReference type="GO" id="GO:0006207">
    <property type="term" value="P:'de novo' pyrimidine nucleobase biosynthetic process"/>
    <property type="evidence" value="ECO:0007669"/>
    <property type="project" value="InterPro"/>
</dbReference>
<comment type="pathway">
    <text evidence="1 8">Amino-acid biosynthesis; L-arginine biosynthesis; carbamoyl phosphate from bicarbonate: step 1/1.</text>
</comment>
<dbReference type="InterPro" id="IPR017926">
    <property type="entry name" value="GATASE"/>
</dbReference>
<dbReference type="InterPro" id="IPR029062">
    <property type="entry name" value="Class_I_gatase-like"/>
</dbReference>
<dbReference type="UniPathway" id="UPA00070">
    <property type="reaction ID" value="UER00115"/>
</dbReference>
<evidence type="ECO:0000256" key="6">
    <source>
        <dbReference type="ARBA" id="ARBA00022962"/>
    </source>
</evidence>
<dbReference type="EC" id="6.3.5.5" evidence="8"/>
<dbReference type="PRINTS" id="PR00096">
    <property type="entry name" value="GATASE"/>
</dbReference>
<comment type="function">
    <text evidence="8">Small subunit of the glutamine-dependent carbamoyl phosphate synthetase (CPSase). CPSase catalyzes the formation of carbamoyl phosphate from the ammonia moiety of glutamine, carbonate, and phosphate donated by ATP, constituting the first step of 2 biosynthetic pathways, one leading to arginine and/or urea and the other to pyrimidine nucleotides. The small subunit (glutamine amidotransferase) binds and cleaves glutamine to supply the large subunit with the substrate ammonia.</text>
</comment>
<dbReference type="InterPro" id="IPR050472">
    <property type="entry name" value="Anth_synth/Amidotransfase"/>
</dbReference>
<protein>
    <recommendedName>
        <fullName evidence="8">Carbamoyl phosphate synthase small chain</fullName>
        <ecNumber evidence="8">6.3.5.5</ecNumber>
    </recommendedName>
    <alternativeName>
        <fullName evidence="8">Carbamoyl phosphate synthetase glutamine chain</fullName>
    </alternativeName>
</protein>
<dbReference type="SUPFAM" id="SSF52021">
    <property type="entry name" value="Carbamoyl phosphate synthetase, small subunit N-terminal domain"/>
    <property type="match status" value="1"/>
</dbReference>
<dbReference type="PANTHER" id="PTHR43418:SF7">
    <property type="entry name" value="CARBAMOYL-PHOSPHATE SYNTHASE SMALL CHAIN"/>
    <property type="match status" value="1"/>
</dbReference>
<evidence type="ECO:0000256" key="1">
    <source>
        <dbReference type="ARBA" id="ARBA00005077"/>
    </source>
</evidence>
<name>A0A068DQA8_9FLAO</name>
<dbReference type="AlphaFoldDB" id="A0A068DQA8"/>
<sequence length="361" mass="40929">MNDPIARLILQKDDKEYIGHLFGAPVSSSGEVVFNTSMTGYTESLTDPSYKGQLLVYTYPIIGNYGIPNIGKNISDFSESENIHINGLIISDYSHHPYHWNMRYSLSYWLKKNGVPGIYGIDTRALTKKIREEGTMLGKIIINHDIPFYDPNQENLASKVCINEKTIYGHGKYKVLLVDLGVKNNILRCLLNRNCQIIRVPWSSDFSKEDDYDGILLSNGPGNPKTYHKVIKHVEYALKDNRPIFGICLGNQLIGLAAGVNTFKLKYGHRGYNQPVLLEGTSKAYITSQNHGYVLDVQILPPNWKILFQNINDGSCEGLIHENKPFFSVQFHPEASGGPIDTEFLFDWFIECMHSSNKLYR</sequence>
<evidence type="ECO:0000313" key="11">
    <source>
        <dbReference type="Proteomes" id="UP000027148"/>
    </source>
</evidence>
<feature type="binding site" evidence="8">
    <location>
        <position position="220"/>
    </location>
    <ligand>
        <name>L-glutamine</name>
        <dbReference type="ChEBI" id="CHEBI:58359"/>
    </ligand>
</feature>
<dbReference type="Proteomes" id="UP000027148">
    <property type="component" value="Chromosome"/>
</dbReference>
<dbReference type="RefSeq" id="WP_038436116.1">
    <property type="nucleotide sequence ID" value="NZ_CP006873.1"/>
</dbReference>
<keyword evidence="3 8" id="KW-0436">Ligase</keyword>
<dbReference type="SMART" id="SM01097">
    <property type="entry name" value="CPSase_sm_chain"/>
    <property type="match status" value="1"/>
</dbReference>
<feature type="active site" evidence="8">
    <location>
        <position position="334"/>
    </location>
</feature>
<feature type="active site" evidence="8">
    <location>
        <position position="332"/>
    </location>
</feature>
<evidence type="ECO:0000259" key="9">
    <source>
        <dbReference type="SMART" id="SM01097"/>
    </source>
</evidence>
<feature type="binding site" evidence="8">
    <location>
        <position position="249"/>
    </location>
    <ligand>
        <name>L-glutamine</name>
        <dbReference type="ChEBI" id="CHEBI:58359"/>
    </ligand>
</feature>
<dbReference type="NCBIfam" id="TIGR01368">
    <property type="entry name" value="CPSaseIIsmall"/>
    <property type="match status" value="1"/>
</dbReference>
<comment type="subunit">
    <text evidence="8">Composed of two chains; the small (or glutamine) chain promotes the hydrolysis of glutamine to ammonia, which is used by the large (or ammonia) chain to synthesize carbamoyl phosphate. Tetramer of heterodimers (alpha,beta)4.</text>
</comment>
<dbReference type="Gene3D" id="3.40.50.880">
    <property type="match status" value="1"/>
</dbReference>
<feature type="binding site" evidence="8">
    <location>
        <position position="49"/>
    </location>
    <ligand>
        <name>L-glutamine</name>
        <dbReference type="ChEBI" id="CHEBI:58359"/>
    </ligand>
</feature>
<gene>
    <name evidence="8 10" type="primary">carA</name>
    <name evidence="10" type="ORF">FNIIJ_113</name>
</gene>
<keyword evidence="8" id="KW-0665">Pyrimidine biosynthesis</keyword>
<evidence type="ECO:0000256" key="7">
    <source>
        <dbReference type="ARBA" id="ARBA00048816"/>
    </source>
</evidence>
<dbReference type="STRING" id="1415657.FNIIJ_113"/>
<dbReference type="GO" id="GO:0005524">
    <property type="term" value="F:ATP binding"/>
    <property type="evidence" value="ECO:0007669"/>
    <property type="project" value="UniProtKB-UniRule"/>
</dbReference>
<dbReference type="InterPro" id="IPR006274">
    <property type="entry name" value="CarbamoylP_synth_ssu"/>
</dbReference>
<dbReference type="PROSITE" id="PS51273">
    <property type="entry name" value="GATASE_TYPE_1"/>
    <property type="match status" value="1"/>
</dbReference>
<dbReference type="PRINTS" id="PR00097">
    <property type="entry name" value="ANTSNTHASEII"/>
</dbReference>
<feature type="region of interest" description="CPSase" evidence="8">
    <location>
        <begin position="1"/>
        <end position="173"/>
    </location>
</feature>
<feature type="binding site" evidence="8">
    <location>
        <position position="222"/>
    </location>
    <ligand>
        <name>L-glutamine</name>
        <dbReference type="ChEBI" id="CHEBI:58359"/>
    </ligand>
</feature>
<dbReference type="UniPathway" id="UPA00068">
    <property type="reaction ID" value="UER00171"/>
</dbReference>
<evidence type="ECO:0000256" key="8">
    <source>
        <dbReference type="HAMAP-Rule" id="MF_01209"/>
    </source>
</evidence>
<dbReference type="KEGG" id="elv:FNIIJ_113"/>
<dbReference type="GO" id="GO:0004359">
    <property type="term" value="F:glutaminase activity"/>
    <property type="evidence" value="ECO:0007669"/>
    <property type="project" value="RHEA"/>
</dbReference>
<keyword evidence="6 8" id="KW-0315">Glutamine amidotransferase</keyword>